<organism evidence="1 2">
    <name type="scientific">Streptomyces zhihengii</name>
    <dbReference type="NCBI Taxonomy" id="1818004"/>
    <lineage>
        <taxon>Bacteria</taxon>
        <taxon>Bacillati</taxon>
        <taxon>Actinomycetota</taxon>
        <taxon>Actinomycetes</taxon>
        <taxon>Kitasatosporales</taxon>
        <taxon>Streptomycetaceae</taxon>
        <taxon>Streptomyces</taxon>
    </lineage>
</organism>
<accession>A0ABS2V432</accession>
<evidence type="ECO:0008006" key="3">
    <source>
        <dbReference type="Google" id="ProtNLM"/>
    </source>
</evidence>
<comment type="caution">
    <text evidence="1">The sequence shown here is derived from an EMBL/GenBank/DDBJ whole genome shotgun (WGS) entry which is preliminary data.</text>
</comment>
<dbReference type="InterPro" id="IPR011051">
    <property type="entry name" value="RmlC_Cupin_sf"/>
</dbReference>
<protein>
    <recommendedName>
        <fullName evidence="3">Transcription regulator HTH AraC- type ligand binding domain-containing protein</fullName>
    </recommendedName>
</protein>
<keyword evidence="2" id="KW-1185">Reference proteome</keyword>
<gene>
    <name evidence="1" type="ORF">JE024_37470</name>
</gene>
<evidence type="ECO:0000313" key="1">
    <source>
        <dbReference type="EMBL" id="MBM9624257.1"/>
    </source>
</evidence>
<dbReference type="EMBL" id="JAFEJA010000002">
    <property type="protein sequence ID" value="MBM9624257.1"/>
    <property type="molecule type" value="Genomic_DNA"/>
</dbReference>
<dbReference type="RefSeq" id="WP_205378276.1">
    <property type="nucleotide sequence ID" value="NZ_JAFEJA010000002.1"/>
</dbReference>
<dbReference type="SUPFAM" id="SSF51182">
    <property type="entry name" value="RmlC-like cupins"/>
    <property type="match status" value="1"/>
</dbReference>
<proteinExistence type="predicted"/>
<reference evidence="1 2" key="1">
    <citation type="journal article" date="2016" name="Arch. Microbiol.">
        <title>Streptomyces zhihengii sp. nov., isolated from rhizospheric soil of Psammosilene tunicoides.</title>
        <authorList>
            <person name="Huang M.J."/>
            <person name="Fei J.J."/>
            <person name="Salam N."/>
            <person name="Kim C.J."/>
            <person name="Hozzein W.N."/>
            <person name="Xiao M."/>
            <person name="Huang H.Q."/>
            <person name="Li W.J."/>
        </authorList>
    </citation>
    <scope>NUCLEOTIDE SEQUENCE [LARGE SCALE GENOMIC DNA]</scope>
    <source>
        <strain evidence="1 2">YIM T102</strain>
    </source>
</reference>
<evidence type="ECO:0000313" key="2">
    <source>
        <dbReference type="Proteomes" id="UP000664109"/>
    </source>
</evidence>
<dbReference type="Proteomes" id="UP000664109">
    <property type="component" value="Unassembled WGS sequence"/>
</dbReference>
<name>A0ABS2V432_9ACTN</name>
<sequence>MHTSFLLPRARNVAEAHNCPTAVSVGASRHSVRVPSRAVAWCERAFAARVAFDEATHHTTLGMRCATWPLFRIDEFDVAARTGFTLAAQGRVTALTVLSGEVECTVGSERATAARGDALLLRRPGMPTTGRAGPSFSARAVTLAWTRPDHISPDRWGTRRPDPRHVATPRHADLWEGAVRQAMGVFDAGGIVASTALHMLQVTLLAAFPVLGGAAADVIPPCGGRPAS</sequence>